<dbReference type="EMBL" id="LR797238">
    <property type="protein sequence ID" value="CAB4195364.1"/>
    <property type="molecule type" value="Genomic_DNA"/>
</dbReference>
<evidence type="ECO:0000313" key="3">
    <source>
        <dbReference type="EMBL" id="CAB4204911.1"/>
    </source>
</evidence>
<accession>A0A6J5RTX1</accession>
<dbReference type="EMBL" id="LR797149">
    <property type="protein sequence ID" value="CAB4189665.1"/>
    <property type="molecule type" value="Genomic_DNA"/>
</dbReference>
<dbReference type="EMBL" id="LR797352">
    <property type="protein sequence ID" value="CAB4204911.1"/>
    <property type="molecule type" value="Genomic_DNA"/>
</dbReference>
<protein>
    <submittedName>
        <fullName evidence="2">Uncharacterized protein</fullName>
    </submittedName>
</protein>
<organism evidence="2">
    <name type="scientific">uncultured Caudovirales phage</name>
    <dbReference type="NCBI Taxonomy" id="2100421"/>
    <lineage>
        <taxon>Viruses</taxon>
        <taxon>Duplodnaviria</taxon>
        <taxon>Heunggongvirae</taxon>
        <taxon>Uroviricota</taxon>
        <taxon>Caudoviricetes</taxon>
        <taxon>Peduoviridae</taxon>
        <taxon>Maltschvirus</taxon>
        <taxon>Maltschvirus maltsch</taxon>
    </lineage>
</organism>
<evidence type="ECO:0000313" key="2">
    <source>
        <dbReference type="EMBL" id="CAB4195364.1"/>
    </source>
</evidence>
<gene>
    <name evidence="1" type="ORF">UFOVP1195_10</name>
    <name evidence="2" type="ORF">UFOVP1288_10</name>
    <name evidence="3" type="ORF">UFOVP1409_10</name>
</gene>
<evidence type="ECO:0000313" key="1">
    <source>
        <dbReference type="EMBL" id="CAB4189665.1"/>
    </source>
</evidence>
<reference evidence="2" key="1">
    <citation type="submission" date="2020-05" db="EMBL/GenBank/DDBJ databases">
        <authorList>
            <person name="Chiriac C."/>
            <person name="Salcher M."/>
            <person name="Ghai R."/>
            <person name="Kavagutti S V."/>
        </authorList>
    </citation>
    <scope>NUCLEOTIDE SEQUENCE</scope>
</reference>
<sequence length="54" mass="6428">MKKARYYKTRIERAERAARLPKEVVAYYHSRPDAHLLKRDILVAFAERRLVLAS</sequence>
<proteinExistence type="predicted"/>
<name>A0A6J5RTX1_9CAUD</name>